<accession>A0ABY6S9P3</accession>
<protein>
    <recommendedName>
        <fullName evidence="4">Protein kinase domain-containing protein</fullName>
    </recommendedName>
</protein>
<feature type="region of interest" description="Disordered" evidence="1">
    <location>
        <begin position="233"/>
        <end position="277"/>
    </location>
</feature>
<feature type="compositionally biased region" description="Basic and acidic residues" evidence="1">
    <location>
        <begin position="234"/>
        <end position="247"/>
    </location>
</feature>
<organism evidence="2 3">
    <name type="scientific">Podospora comata</name>
    <dbReference type="NCBI Taxonomy" id="48703"/>
    <lineage>
        <taxon>Eukaryota</taxon>
        <taxon>Fungi</taxon>
        <taxon>Dikarya</taxon>
        <taxon>Ascomycota</taxon>
        <taxon>Pezizomycotina</taxon>
        <taxon>Sordariomycetes</taxon>
        <taxon>Sordariomycetidae</taxon>
        <taxon>Sordariales</taxon>
        <taxon>Podosporaceae</taxon>
        <taxon>Podospora</taxon>
    </lineage>
</organism>
<evidence type="ECO:0000256" key="1">
    <source>
        <dbReference type="SAM" id="MobiDB-lite"/>
    </source>
</evidence>
<evidence type="ECO:0008006" key="4">
    <source>
        <dbReference type="Google" id="ProtNLM"/>
    </source>
</evidence>
<gene>
    <name evidence="2" type="ORF">PODCO_408715</name>
</gene>
<sequence>MEYIAKIDNGVDYNFLSTAECEFRCVDPCVNCVDCMACADRDYALEARAYMALQDTPEEDFAPKFYGSWTFPLETDHSEKPVRWVRMILLERGEGETMQELLSRGELADEPVRLAVLKQLLEAVTKLDWYSKIRSMGNGAMFPPGNISVNSKNGSMKLISFRDAELLGYFEGFEESDDDDDPGPYSPIVQWWPFGRFSLLSLQKSGVLGAWIPKAWAEKPQLAARWLIDTGVADSEKDTTSEDKDTKTVSGKKRSIEEQEEDGSPSRKKQCVSSPKE</sequence>
<keyword evidence="3" id="KW-1185">Reference proteome</keyword>
<name>A0ABY6S9P3_PODCO</name>
<dbReference type="EMBL" id="LR026967">
    <property type="protein sequence ID" value="VBB79974.1"/>
    <property type="molecule type" value="Genomic_DNA"/>
</dbReference>
<dbReference type="Proteomes" id="UP000280685">
    <property type="component" value="Chromosome 4"/>
</dbReference>
<evidence type="ECO:0000313" key="3">
    <source>
        <dbReference type="Proteomes" id="UP000280685"/>
    </source>
</evidence>
<reference evidence="2" key="1">
    <citation type="submission" date="2018-02" db="EMBL/GenBank/DDBJ databases">
        <authorList>
            <person name="Silar P."/>
        </authorList>
    </citation>
    <scope>NUCLEOTIDE SEQUENCE [LARGE SCALE GENOMIC DNA]</scope>
    <source>
        <strain evidence="2">T</strain>
    </source>
</reference>
<evidence type="ECO:0000313" key="2">
    <source>
        <dbReference type="EMBL" id="VBB79974.1"/>
    </source>
</evidence>
<proteinExistence type="predicted"/>